<name>A0A3R7ZJC8_APHAT</name>
<protein>
    <submittedName>
        <fullName evidence="1">Uncharacterized protein</fullName>
    </submittedName>
</protein>
<accession>A0A3R7ZJC8</accession>
<sequence>MLHYPTVVDLPDDKREPHESNVTYATSASIIGARSHSVGSPPMSNPSSQTRNNETLLVLPRSRSAPTLVALEVESMAFAMVHSPNKDSVWRWGQPAFLMWERRDMSVSEVRIVLRRKGANACTIIADHVENNGLFMYKAVPAGTTPAADYFISIMYLLTYQPPTFPAKSTSWNDNGVVERWTSRTWMLPVHTADISTPTPGSPTQDGIAVDTVPFCICISTSSGVAYLDVHDDASKKAWSAVLLRISQNGPQEANFSKQDMASTADFVFSARVSAYRVIDGKAYICNVCDHRDAVVFFQEQVHVSLRVIPGCCNFENPFTT</sequence>
<evidence type="ECO:0000313" key="1">
    <source>
        <dbReference type="EMBL" id="RQM29038.1"/>
    </source>
</evidence>
<comment type="caution">
    <text evidence="1">The sequence shown here is derived from an EMBL/GenBank/DDBJ whole genome shotgun (WGS) entry which is preliminary data.</text>
</comment>
<dbReference type="EMBL" id="MZMZ02001557">
    <property type="protein sequence ID" value="RQM29038.1"/>
    <property type="molecule type" value="Genomic_DNA"/>
</dbReference>
<dbReference type="AlphaFoldDB" id="A0A3R7ZJC8"/>
<gene>
    <name evidence="1" type="ORF">B5M09_003220</name>
</gene>
<dbReference type="Proteomes" id="UP000284702">
    <property type="component" value="Unassembled WGS sequence"/>
</dbReference>
<dbReference type="VEuPathDB" id="FungiDB:H257_00295"/>
<reference evidence="1" key="1">
    <citation type="submission" date="2018-07" db="EMBL/GenBank/DDBJ databases">
        <title>Annotation of Aphanomyces astaci genome assembly.</title>
        <authorList>
            <person name="Studholme D.J."/>
        </authorList>
    </citation>
    <scope>NUCLEOTIDE SEQUENCE [LARGE SCALE GENOMIC DNA]</scope>
    <source>
        <strain evidence="1">Pc</strain>
    </source>
</reference>
<organism evidence="1 2">
    <name type="scientific">Aphanomyces astaci</name>
    <name type="common">Crayfish plague agent</name>
    <dbReference type="NCBI Taxonomy" id="112090"/>
    <lineage>
        <taxon>Eukaryota</taxon>
        <taxon>Sar</taxon>
        <taxon>Stramenopiles</taxon>
        <taxon>Oomycota</taxon>
        <taxon>Saprolegniomycetes</taxon>
        <taxon>Saprolegniales</taxon>
        <taxon>Verrucalvaceae</taxon>
        <taxon>Aphanomyces</taxon>
    </lineage>
</organism>
<proteinExistence type="predicted"/>
<evidence type="ECO:0000313" key="2">
    <source>
        <dbReference type="Proteomes" id="UP000284702"/>
    </source>
</evidence>
<dbReference type="VEuPathDB" id="FungiDB:H257_00296"/>
<keyword evidence="2" id="KW-1185">Reference proteome</keyword>